<sequence length="98" mass="11627">MRHKPQKNCDIYGPNAVMVKVNWFKHFQSGHFDVKDEPYYCRPVTDKMNAILEKVEQDQNINSYDIVEELGIDRKTILTHFEKAGYKKARYLGLRRAH</sequence>
<reference evidence="1 2" key="1">
    <citation type="journal article" date="2019" name="Commun. Biol.">
        <title>The bagworm genome reveals a unique fibroin gene that provides high tensile strength.</title>
        <authorList>
            <person name="Kono N."/>
            <person name="Nakamura H."/>
            <person name="Ohtoshi R."/>
            <person name="Tomita M."/>
            <person name="Numata K."/>
            <person name="Arakawa K."/>
        </authorList>
    </citation>
    <scope>NUCLEOTIDE SEQUENCE [LARGE SCALE GENOMIC DNA]</scope>
</reference>
<evidence type="ECO:0000313" key="2">
    <source>
        <dbReference type="Proteomes" id="UP000299102"/>
    </source>
</evidence>
<comment type="caution">
    <text evidence="1">The sequence shown here is derived from an EMBL/GenBank/DDBJ whole genome shotgun (WGS) entry which is preliminary data.</text>
</comment>
<name>A0A4C1ZC50_EUMVA</name>
<keyword evidence="2" id="KW-1185">Reference proteome</keyword>
<organism evidence="1 2">
    <name type="scientific">Eumeta variegata</name>
    <name type="common">Bagworm moth</name>
    <name type="synonym">Eumeta japonica</name>
    <dbReference type="NCBI Taxonomy" id="151549"/>
    <lineage>
        <taxon>Eukaryota</taxon>
        <taxon>Metazoa</taxon>
        <taxon>Ecdysozoa</taxon>
        <taxon>Arthropoda</taxon>
        <taxon>Hexapoda</taxon>
        <taxon>Insecta</taxon>
        <taxon>Pterygota</taxon>
        <taxon>Neoptera</taxon>
        <taxon>Endopterygota</taxon>
        <taxon>Lepidoptera</taxon>
        <taxon>Glossata</taxon>
        <taxon>Ditrysia</taxon>
        <taxon>Tineoidea</taxon>
        <taxon>Psychidae</taxon>
        <taxon>Oiketicinae</taxon>
        <taxon>Eumeta</taxon>
    </lineage>
</organism>
<dbReference type="AlphaFoldDB" id="A0A4C1ZC50"/>
<accession>A0A4C1ZC50</accession>
<gene>
    <name evidence="1" type="ORF">EVAR_61378_1</name>
</gene>
<dbReference type="EMBL" id="BGZK01001664">
    <property type="protein sequence ID" value="GBP84185.1"/>
    <property type="molecule type" value="Genomic_DNA"/>
</dbReference>
<proteinExistence type="predicted"/>
<dbReference type="Proteomes" id="UP000299102">
    <property type="component" value="Unassembled WGS sequence"/>
</dbReference>
<evidence type="ECO:0008006" key="3">
    <source>
        <dbReference type="Google" id="ProtNLM"/>
    </source>
</evidence>
<evidence type="ECO:0000313" key="1">
    <source>
        <dbReference type="EMBL" id="GBP84185.1"/>
    </source>
</evidence>
<dbReference type="OrthoDB" id="429597at2759"/>
<protein>
    <recommendedName>
        <fullName evidence="3">Histone-lysine N-methyltransferase SETMAR</fullName>
    </recommendedName>
</protein>